<organism evidence="2 3">
    <name type="scientific">Ilex paraguariensis</name>
    <name type="common">yerba mate</name>
    <dbReference type="NCBI Taxonomy" id="185542"/>
    <lineage>
        <taxon>Eukaryota</taxon>
        <taxon>Viridiplantae</taxon>
        <taxon>Streptophyta</taxon>
        <taxon>Embryophyta</taxon>
        <taxon>Tracheophyta</taxon>
        <taxon>Spermatophyta</taxon>
        <taxon>Magnoliopsida</taxon>
        <taxon>eudicotyledons</taxon>
        <taxon>Gunneridae</taxon>
        <taxon>Pentapetalae</taxon>
        <taxon>asterids</taxon>
        <taxon>campanulids</taxon>
        <taxon>Aquifoliales</taxon>
        <taxon>Aquifoliaceae</taxon>
        <taxon>Ilex</taxon>
    </lineage>
</organism>
<comment type="caution">
    <text evidence="2">The sequence shown here is derived from an EMBL/GenBank/DDBJ whole genome shotgun (WGS) entry which is preliminary data.</text>
</comment>
<dbReference type="Proteomes" id="UP001642360">
    <property type="component" value="Unassembled WGS sequence"/>
</dbReference>
<gene>
    <name evidence="2" type="ORF">ILEXP_LOCUS40078</name>
</gene>
<evidence type="ECO:0000313" key="3">
    <source>
        <dbReference type="Proteomes" id="UP001642360"/>
    </source>
</evidence>
<name>A0ABC8TRW0_9AQUA</name>
<dbReference type="AlphaFoldDB" id="A0ABC8TRW0"/>
<sequence>MLLIGQAKGGTLNNNPKGQNSKKLKATANVKVESSKTICKGKCIISISLLNQLFVKKALCMVILSKLKGAVIDPSWKVMEALAQLDNATLHRSIGHVAGQDGGGSDWERNSPVDVFGEEDTIMQAEDDAQIEEQTRGEHSPIGSRSDREILLGLQAQMNEFRTRMGHIKDNQLEIQYLLRRGHGVGPSSSTW</sequence>
<accession>A0ABC8TRW0</accession>
<evidence type="ECO:0000313" key="2">
    <source>
        <dbReference type="EMBL" id="CAK9170581.1"/>
    </source>
</evidence>
<reference evidence="2 3" key="1">
    <citation type="submission" date="2024-02" db="EMBL/GenBank/DDBJ databases">
        <authorList>
            <person name="Vignale AGUSTIN F."/>
            <person name="Sosa J E."/>
            <person name="Modenutti C."/>
        </authorList>
    </citation>
    <scope>NUCLEOTIDE SEQUENCE [LARGE SCALE GENOMIC DNA]</scope>
</reference>
<evidence type="ECO:0000256" key="1">
    <source>
        <dbReference type="SAM" id="MobiDB-lite"/>
    </source>
</evidence>
<keyword evidence="3" id="KW-1185">Reference proteome</keyword>
<proteinExistence type="predicted"/>
<protein>
    <submittedName>
        <fullName evidence="2">Uncharacterized protein</fullName>
    </submittedName>
</protein>
<feature type="region of interest" description="Disordered" evidence="1">
    <location>
        <begin position="1"/>
        <end position="21"/>
    </location>
</feature>
<dbReference type="EMBL" id="CAUOFW020005525">
    <property type="protein sequence ID" value="CAK9170581.1"/>
    <property type="molecule type" value="Genomic_DNA"/>
</dbReference>